<feature type="active site" evidence="2">
    <location>
        <position position="81"/>
    </location>
</feature>
<dbReference type="OrthoDB" id="9807829at2"/>
<dbReference type="EMBL" id="BFBR01000008">
    <property type="protein sequence ID" value="GBF58817.1"/>
    <property type="molecule type" value="Genomic_DNA"/>
</dbReference>
<dbReference type="GO" id="GO:0000455">
    <property type="term" value="P:enzyme-directed rRNA pseudouridine synthesis"/>
    <property type="evidence" value="ECO:0007669"/>
    <property type="project" value="TreeGrafter"/>
</dbReference>
<comment type="caution">
    <text evidence="5">The sequence shown here is derived from an EMBL/GenBank/DDBJ whole genome shotgun (WGS) entry which is preliminary data.</text>
</comment>
<dbReference type="NCBIfam" id="TIGR00005">
    <property type="entry name" value="rluA_subfam"/>
    <property type="match status" value="1"/>
</dbReference>
<dbReference type="InterPro" id="IPR006145">
    <property type="entry name" value="PsdUridine_synth_RsuA/RluA"/>
</dbReference>
<gene>
    <name evidence="5" type="primary">rluC_2</name>
    <name evidence="5" type="ORF">PbB2_02505</name>
</gene>
<feature type="domain" description="Pseudouridine synthase RsuA/RluA-like" evidence="4">
    <location>
        <begin position="38"/>
        <end position="190"/>
    </location>
</feature>
<evidence type="ECO:0000313" key="5">
    <source>
        <dbReference type="EMBL" id="GBF58817.1"/>
    </source>
</evidence>
<proteinExistence type="inferred from homology"/>
<dbReference type="PROSITE" id="PS01129">
    <property type="entry name" value="PSI_RLU"/>
    <property type="match status" value="1"/>
</dbReference>
<dbReference type="CDD" id="cd02869">
    <property type="entry name" value="PseudoU_synth_RluA_like"/>
    <property type="match status" value="1"/>
</dbReference>
<evidence type="ECO:0000313" key="6">
    <source>
        <dbReference type="Proteomes" id="UP000245086"/>
    </source>
</evidence>
<dbReference type="SUPFAM" id="SSF55120">
    <property type="entry name" value="Pseudouridine synthase"/>
    <property type="match status" value="1"/>
</dbReference>
<dbReference type="AlphaFoldDB" id="A0A2P2ECN2"/>
<comment type="catalytic activity">
    <reaction evidence="3">
        <text>a uridine in RNA = a pseudouridine in RNA</text>
        <dbReference type="Rhea" id="RHEA:48348"/>
        <dbReference type="Rhea" id="RHEA-COMP:12068"/>
        <dbReference type="Rhea" id="RHEA-COMP:12069"/>
        <dbReference type="ChEBI" id="CHEBI:65314"/>
        <dbReference type="ChEBI" id="CHEBI:65315"/>
    </reaction>
</comment>
<organism evidence="5 6">
    <name type="scientific">Candidatus Phycosocius bacilliformis</name>
    <dbReference type="NCBI Taxonomy" id="1445552"/>
    <lineage>
        <taxon>Bacteria</taxon>
        <taxon>Pseudomonadati</taxon>
        <taxon>Pseudomonadota</taxon>
        <taxon>Alphaproteobacteria</taxon>
        <taxon>Caulobacterales</taxon>
        <taxon>Caulobacterales incertae sedis</taxon>
        <taxon>Candidatus Phycosocius</taxon>
    </lineage>
</organism>
<dbReference type="EC" id="5.4.99.-" evidence="3"/>
<dbReference type="InterPro" id="IPR006224">
    <property type="entry name" value="PsdUridine_synth_RluA-like_CS"/>
</dbReference>
<dbReference type="PANTHER" id="PTHR21600">
    <property type="entry name" value="MITOCHONDRIAL RNA PSEUDOURIDINE SYNTHASE"/>
    <property type="match status" value="1"/>
</dbReference>
<dbReference type="Gene3D" id="3.30.2350.10">
    <property type="entry name" value="Pseudouridine synthase"/>
    <property type="match status" value="1"/>
</dbReference>
<dbReference type="PANTHER" id="PTHR21600:SF87">
    <property type="entry name" value="RNA PSEUDOURIDYLATE SYNTHASE DOMAIN-CONTAINING PROTEIN 1"/>
    <property type="match status" value="1"/>
</dbReference>
<protein>
    <recommendedName>
        <fullName evidence="3">Pseudouridine synthase</fullName>
        <ecNumber evidence="3">5.4.99.-</ecNumber>
    </recommendedName>
</protein>
<dbReference type="GO" id="GO:0140098">
    <property type="term" value="F:catalytic activity, acting on RNA"/>
    <property type="evidence" value="ECO:0007669"/>
    <property type="project" value="UniProtKB-ARBA"/>
</dbReference>
<dbReference type="GO" id="GO:0009982">
    <property type="term" value="F:pseudouridine synthase activity"/>
    <property type="evidence" value="ECO:0007669"/>
    <property type="project" value="InterPro"/>
</dbReference>
<comment type="similarity">
    <text evidence="1 3">Belongs to the pseudouridine synthase RluA family.</text>
</comment>
<evidence type="ECO:0000256" key="1">
    <source>
        <dbReference type="ARBA" id="ARBA00010876"/>
    </source>
</evidence>
<sequence length="253" mass="27270">MVHPRRPHRLPKPKLVPRISPDDQAFLRGLVVYEDEALLALNKPSGLSVQGGSGVRRDLDHLLWGLATRKGRKPKLVHRLDRETSGLILVAKTSPAAAHLSAQFAQRTTQKTYLALVCGHMADTHGTIDLPLRKVTSAGLDLMVPCPPDHPDAQQALTLYNVRASNGVASLVEVSPATGRMHQIRAHFSALGHPLAGDSKYGGLMVVACKPCPRLMLHALALTLAHPQTGAALTLSVPPPAEFQDFVEAIVPR</sequence>
<dbReference type="RefSeq" id="WP_108985681.1">
    <property type="nucleotide sequence ID" value="NZ_BFBR01000008.1"/>
</dbReference>
<keyword evidence="6" id="KW-1185">Reference proteome</keyword>
<evidence type="ECO:0000256" key="3">
    <source>
        <dbReference type="RuleBase" id="RU362028"/>
    </source>
</evidence>
<comment type="function">
    <text evidence="3">Responsible for synthesis of pseudouridine from uracil.</text>
</comment>
<name>A0A2P2ECN2_9PROT</name>
<dbReference type="Proteomes" id="UP000245086">
    <property type="component" value="Unassembled WGS sequence"/>
</dbReference>
<dbReference type="Pfam" id="PF00849">
    <property type="entry name" value="PseudoU_synth_2"/>
    <property type="match status" value="1"/>
</dbReference>
<dbReference type="InterPro" id="IPR050188">
    <property type="entry name" value="RluA_PseudoU_synthase"/>
</dbReference>
<evidence type="ECO:0000259" key="4">
    <source>
        <dbReference type="Pfam" id="PF00849"/>
    </source>
</evidence>
<reference evidence="5 6" key="1">
    <citation type="journal article" date="2018" name="Genome Announc.">
        <title>Draft Genome Sequence of "Candidatus Phycosocius bacilliformis," an Alphaproteobacterial Ectosymbiont of the Hydrocarbon-Producing Green Alga Botryococcus braunii.</title>
        <authorList>
            <person name="Tanabe Y."/>
            <person name="Yamaguchi H."/>
            <person name="Watanabe M.M."/>
        </authorList>
    </citation>
    <scope>NUCLEOTIDE SEQUENCE [LARGE SCALE GENOMIC DNA]</scope>
    <source>
        <strain evidence="5 6">BOTRYCO-2</strain>
    </source>
</reference>
<accession>A0A2P2ECN2</accession>
<keyword evidence="3 5" id="KW-0413">Isomerase</keyword>
<dbReference type="InterPro" id="IPR020103">
    <property type="entry name" value="PsdUridine_synth_cat_dom_sf"/>
</dbReference>
<evidence type="ECO:0000256" key="2">
    <source>
        <dbReference type="PIRSR" id="PIRSR606225-1"/>
    </source>
</evidence>
<dbReference type="InterPro" id="IPR006225">
    <property type="entry name" value="PsdUridine_synth_RluC/D"/>
</dbReference>
<dbReference type="GO" id="GO:0003723">
    <property type="term" value="F:RNA binding"/>
    <property type="evidence" value="ECO:0007669"/>
    <property type="project" value="InterPro"/>
</dbReference>